<reference evidence="1" key="1">
    <citation type="submission" date="2022-04" db="EMBL/GenBank/DDBJ databases">
        <title>Whole genome sequence of Sphaerotilus sp. FB-5.</title>
        <authorList>
            <person name="Takeda M."/>
            <person name="Narihara S."/>
            <person name="Akimoto M."/>
            <person name="Akimoto R."/>
            <person name="Nishiyashiki S."/>
            <person name="Murakami T."/>
        </authorList>
    </citation>
    <scope>NUCLEOTIDE SEQUENCE</scope>
    <source>
        <strain evidence="1">FB-5</strain>
    </source>
</reference>
<dbReference type="EMBL" id="AP025730">
    <property type="protein sequence ID" value="BDI06063.1"/>
    <property type="molecule type" value="Genomic_DNA"/>
</dbReference>
<gene>
    <name evidence="1" type="ORF">CATMQ487_30330</name>
</gene>
<evidence type="ECO:0000313" key="2">
    <source>
        <dbReference type="Proteomes" id="UP001057498"/>
    </source>
</evidence>
<name>A0ABN6PPT0_9BURK</name>
<evidence type="ECO:0000313" key="1">
    <source>
        <dbReference type="EMBL" id="BDI06063.1"/>
    </source>
</evidence>
<proteinExistence type="predicted"/>
<accession>A0ABN6PPT0</accession>
<dbReference type="RefSeq" id="WP_251969381.1">
    <property type="nucleotide sequence ID" value="NZ_AP025730.1"/>
</dbReference>
<sequence length="664" mass="72631">MAARKSNPSPRRPPDPWIELLLLVLDGSALEADLEGAKHQLQQTLETDQESAPEVLREGLDTRASTLRAGGRAPPSAAYRLMLVRLLRRALQDPSIGATPEQLIPLEQHLERLDANSLRPIVGPALRLVIGKPRDGDSRFLNQWLVQFIKETSMADFHFEIDVSSVPILRDDAVKNNYINQVEGLLDEMSRSVPGTVKTRKEPWAAAVIGMVILDGEVDPASSGLQGAVTRAWHESIHKVVDTNKKERPLSEVYEYIAKKLPSLNGGIQSLSVQEFAFVAREVIAGAEANPFGHGSFDSAIRIALDRYVSTRATGDSLSLPPGCLPGGTQNAGGDADLNSDNIRVCGLTYSLALLEKTLVLRVADRIAELFMNGLLPFGRDAAGKAIDDYYWETEDRLTESQRRSQYARMLGMPGGEVSKEVAPNKSFEQLFLRFIASVSEFTRQREVDRMFNNRTSQLSMTGEQVRKSAFELAKNASLYAWGGSFYVATRINKHLDRAIGILNQPQVLKTYAASNHWQVIERVAQQDFGGAPNWVKYSTMAQSANALFGILANKTAAISDTSSSSPFLFDPSFGGEGGSGDLDETTTNLLLRSVQSWLAVNGVRDDQVKQYAQPVEMNTAPSLPGLPGAGDSLGLDVLNKLKQLTANGTPSPDQLQQLLAQLH</sequence>
<dbReference type="Proteomes" id="UP001057498">
    <property type="component" value="Chromosome"/>
</dbReference>
<keyword evidence="2" id="KW-1185">Reference proteome</keyword>
<protein>
    <submittedName>
        <fullName evidence="1">Uncharacterized protein</fullName>
    </submittedName>
</protein>
<organism evidence="1 2">
    <name type="scientific">Sphaerotilus microaerophilus</name>
    <dbReference type="NCBI Taxonomy" id="2914710"/>
    <lineage>
        <taxon>Bacteria</taxon>
        <taxon>Pseudomonadati</taxon>
        <taxon>Pseudomonadota</taxon>
        <taxon>Betaproteobacteria</taxon>
        <taxon>Burkholderiales</taxon>
        <taxon>Sphaerotilaceae</taxon>
        <taxon>Sphaerotilus</taxon>
    </lineage>
</organism>